<dbReference type="InterPro" id="IPR000743">
    <property type="entry name" value="Glyco_hydro_28"/>
</dbReference>
<dbReference type="SUPFAM" id="SSF51126">
    <property type="entry name" value="Pectin lyase-like"/>
    <property type="match status" value="1"/>
</dbReference>
<dbReference type="InterPro" id="IPR011050">
    <property type="entry name" value="Pectin_lyase_fold/virulence"/>
</dbReference>
<comment type="caution">
    <text evidence="10">The sequence shown here is derived from an EMBL/GenBank/DDBJ whole genome shotgun (WGS) entry which is preliminary data.</text>
</comment>
<evidence type="ECO:0000256" key="4">
    <source>
        <dbReference type="ARBA" id="ARBA00022525"/>
    </source>
</evidence>
<comment type="subcellular location">
    <subcellularLocation>
        <location evidence="1">Secreted</location>
        <location evidence="1">Cell wall</location>
    </subcellularLocation>
</comment>
<dbReference type="Gene3D" id="2.160.20.10">
    <property type="entry name" value="Single-stranded right-handed beta-helix, Pectin lyase-like"/>
    <property type="match status" value="1"/>
</dbReference>
<dbReference type="GO" id="GO:0004650">
    <property type="term" value="F:polygalacturonase activity"/>
    <property type="evidence" value="ECO:0007669"/>
    <property type="project" value="InterPro"/>
</dbReference>
<dbReference type="GO" id="GO:0071555">
    <property type="term" value="P:cell wall organization"/>
    <property type="evidence" value="ECO:0007669"/>
    <property type="project" value="UniProtKB-KW"/>
</dbReference>
<keyword evidence="7" id="KW-0961">Cell wall biogenesis/degradation</keyword>
<keyword evidence="4" id="KW-0964">Secreted</keyword>
<gene>
    <name evidence="10" type="ORF">QJS10_CPB20g00859</name>
</gene>
<evidence type="ECO:0000256" key="2">
    <source>
        <dbReference type="ARBA" id="ARBA00008834"/>
    </source>
</evidence>
<evidence type="ECO:0000256" key="5">
    <source>
        <dbReference type="ARBA" id="ARBA00022801"/>
    </source>
</evidence>
<evidence type="ECO:0000256" key="9">
    <source>
        <dbReference type="SAM" id="MobiDB-lite"/>
    </source>
</evidence>
<keyword evidence="11" id="KW-1185">Reference proteome</keyword>
<keyword evidence="5 8" id="KW-0378">Hydrolase</keyword>
<proteinExistence type="inferred from homology"/>
<dbReference type="InterPro" id="IPR012334">
    <property type="entry name" value="Pectin_lyas_fold"/>
</dbReference>
<evidence type="ECO:0000313" key="10">
    <source>
        <dbReference type="EMBL" id="KAK1286420.1"/>
    </source>
</evidence>
<dbReference type="PANTHER" id="PTHR31375">
    <property type="match status" value="1"/>
</dbReference>
<comment type="similarity">
    <text evidence="2 8">Belongs to the glycosyl hydrolase 28 family.</text>
</comment>
<evidence type="ECO:0000256" key="7">
    <source>
        <dbReference type="ARBA" id="ARBA00023316"/>
    </source>
</evidence>
<evidence type="ECO:0000256" key="3">
    <source>
        <dbReference type="ARBA" id="ARBA00022512"/>
    </source>
</evidence>
<evidence type="ECO:0000256" key="8">
    <source>
        <dbReference type="RuleBase" id="RU361169"/>
    </source>
</evidence>
<dbReference type="AlphaFoldDB" id="A0AAV9CBC2"/>
<organism evidence="10 11">
    <name type="scientific">Acorus calamus</name>
    <name type="common">Sweet flag</name>
    <dbReference type="NCBI Taxonomy" id="4465"/>
    <lineage>
        <taxon>Eukaryota</taxon>
        <taxon>Viridiplantae</taxon>
        <taxon>Streptophyta</taxon>
        <taxon>Embryophyta</taxon>
        <taxon>Tracheophyta</taxon>
        <taxon>Spermatophyta</taxon>
        <taxon>Magnoliopsida</taxon>
        <taxon>Liliopsida</taxon>
        <taxon>Acoraceae</taxon>
        <taxon>Acorus</taxon>
    </lineage>
</organism>
<dbReference type="GO" id="GO:0005975">
    <property type="term" value="P:carbohydrate metabolic process"/>
    <property type="evidence" value="ECO:0007669"/>
    <property type="project" value="InterPro"/>
</dbReference>
<evidence type="ECO:0000256" key="6">
    <source>
        <dbReference type="ARBA" id="ARBA00023295"/>
    </source>
</evidence>
<keyword evidence="3" id="KW-0134">Cell wall</keyword>
<accession>A0AAV9CBC2</accession>
<keyword evidence="6 8" id="KW-0326">Glycosidase</keyword>
<dbReference type="Pfam" id="PF00295">
    <property type="entry name" value="Glyco_hydro_28"/>
    <property type="match status" value="1"/>
</dbReference>
<reference evidence="10" key="2">
    <citation type="submission" date="2023-06" db="EMBL/GenBank/DDBJ databases">
        <authorList>
            <person name="Ma L."/>
            <person name="Liu K.-W."/>
            <person name="Li Z."/>
            <person name="Hsiao Y.-Y."/>
            <person name="Qi Y."/>
            <person name="Fu T."/>
            <person name="Tang G."/>
            <person name="Zhang D."/>
            <person name="Sun W.-H."/>
            <person name="Liu D.-K."/>
            <person name="Li Y."/>
            <person name="Chen G.-Z."/>
            <person name="Liu X.-D."/>
            <person name="Liao X.-Y."/>
            <person name="Jiang Y.-T."/>
            <person name="Yu X."/>
            <person name="Hao Y."/>
            <person name="Huang J."/>
            <person name="Zhao X.-W."/>
            <person name="Ke S."/>
            <person name="Chen Y.-Y."/>
            <person name="Wu W.-L."/>
            <person name="Hsu J.-L."/>
            <person name="Lin Y.-F."/>
            <person name="Huang M.-D."/>
            <person name="Li C.-Y."/>
            <person name="Huang L."/>
            <person name="Wang Z.-W."/>
            <person name="Zhao X."/>
            <person name="Zhong W.-Y."/>
            <person name="Peng D.-H."/>
            <person name="Ahmad S."/>
            <person name="Lan S."/>
            <person name="Zhang J.-S."/>
            <person name="Tsai W.-C."/>
            <person name="Van De Peer Y."/>
            <person name="Liu Z.-J."/>
        </authorList>
    </citation>
    <scope>NUCLEOTIDE SEQUENCE</scope>
    <source>
        <strain evidence="10">CP</strain>
        <tissue evidence="10">Leaves</tissue>
    </source>
</reference>
<sequence>MPVEPTLVVSDDSPSDSSDSEIDPDPVQQIVRVFETKPLIFKNAQFEGAVKTSKLPYLPYHLPEDLLPHDSPAISKSIIPYLAREPLIAPVDKSLPSPSLGPQYYDKPCSLALVQSIVAPATCFSISTSLLTDPPLRKDSPPTKGPWQSKRHPRFRHLLGFDILIDAVRIDAEQRWLRRRQTRFKIEENRYTMNDTSENSTNCVRGVHQPKLKGFQASEWPEEPFGNNKEQGFNHISLDHHYSRGQSNTDGIDITQSNNVIIENCTIGTDDDCIALGNAMSNVNITGVACGPGHGISKVETI</sequence>
<evidence type="ECO:0000256" key="1">
    <source>
        <dbReference type="ARBA" id="ARBA00004191"/>
    </source>
</evidence>
<dbReference type="EMBL" id="JAUJYO010000020">
    <property type="protein sequence ID" value="KAK1286420.1"/>
    <property type="molecule type" value="Genomic_DNA"/>
</dbReference>
<feature type="region of interest" description="Disordered" evidence="9">
    <location>
        <begin position="1"/>
        <end position="24"/>
    </location>
</feature>
<evidence type="ECO:0000313" key="11">
    <source>
        <dbReference type="Proteomes" id="UP001180020"/>
    </source>
</evidence>
<reference evidence="10" key="1">
    <citation type="journal article" date="2023" name="Nat. Commun.">
        <title>Diploid and tetraploid genomes of Acorus and the evolution of monocots.</title>
        <authorList>
            <person name="Ma L."/>
            <person name="Liu K.W."/>
            <person name="Li Z."/>
            <person name="Hsiao Y.Y."/>
            <person name="Qi Y."/>
            <person name="Fu T."/>
            <person name="Tang G.D."/>
            <person name="Zhang D."/>
            <person name="Sun W.H."/>
            <person name="Liu D.K."/>
            <person name="Li Y."/>
            <person name="Chen G.Z."/>
            <person name="Liu X.D."/>
            <person name="Liao X.Y."/>
            <person name="Jiang Y.T."/>
            <person name="Yu X."/>
            <person name="Hao Y."/>
            <person name="Huang J."/>
            <person name="Zhao X.W."/>
            <person name="Ke S."/>
            <person name="Chen Y.Y."/>
            <person name="Wu W.L."/>
            <person name="Hsu J.L."/>
            <person name="Lin Y.F."/>
            <person name="Huang M.D."/>
            <person name="Li C.Y."/>
            <person name="Huang L."/>
            <person name="Wang Z.W."/>
            <person name="Zhao X."/>
            <person name="Zhong W.Y."/>
            <person name="Peng D.H."/>
            <person name="Ahmad S."/>
            <person name="Lan S."/>
            <person name="Zhang J.S."/>
            <person name="Tsai W.C."/>
            <person name="Van de Peer Y."/>
            <person name="Liu Z.J."/>
        </authorList>
    </citation>
    <scope>NUCLEOTIDE SEQUENCE</scope>
    <source>
        <strain evidence="10">CP</strain>
    </source>
</reference>
<name>A0AAV9CBC2_ACOCL</name>
<dbReference type="Proteomes" id="UP001180020">
    <property type="component" value="Unassembled WGS sequence"/>
</dbReference>
<protein>
    <submittedName>
        <fullName evidence="10">Polygalacturonase</fullName>
    </submittedName>
</protein>